<keyword evidence="2" id="KW-1185">Reference proteome</keyword>
<dbReference type="AlphaFoldDB" id="A0A1I0C813"/>
<gene>
    <name evidence="1" type="ORF">SAMN04489858_103194</name>
</gene>
<sequence>MGSDFFADDCSRCADLCCVAYAFDKGEAFGLDKPAGAPCPNLRSCGGCIIHDQRLERGFAGCISYSCAGAGQRVTQQMFAGASWRDDPALIAPMSAALRQTRRLHDWLQLLQEARKLPLSPDQSATATRLIGLLTPGDGLTAKWLERTVTDATKQSVMAFLASLRPLIQRAPKQ</sequence>
<accession>A0A1I0C813</accession>
<dbReference type="EMBL" id="FOHO01000003">
    <property type="protein sequence ID" value="SET15083.1"/>
    <property type="molecule type" value="Genomic_DNA"/>
</dbReference>
<evidence type="ECO:0008006" key="3">
    <source>
        <dbReference type="Google" id="ProtNLM"/>
    </source>
</evidence>
<evidence type="ECO:0000313" key="1">
    <source>
        <dbReference type="EMBL" id="SET15083.1"/>
    </source>
</evidence>
<protein>
    <recommendedName>
        <fullName evidence="3">Pentapeptide repeat-containing protein</fullName>
    </recommendedName>
</protein>
<reference evidence="1 2" key="1">
    <citation type="submission" date="2016-10" db="EMBL/GenBank/DDBJ databases">
        <authorList>
            <person name="de Groot N.N."/>
        </authorList>
    </citation>
    <scope>NUCLEOTIDE SEQUENCE [LARGE SCALE GENOMIC DNA]</scope>
    <source>
        <strain evidence="1 2">DSM 17862</strain>
    </source>
</reference>
<dbReference type="Proteomes" id="UP000199180">
    <property type="component" value="Unassembled WGS sequence"/>
</dbReference>
<dbReference type="OrthoDB" id="154708at2"/>
<dbReference type="RefSeq" id="WP_090733159.1">
    <property type="nucleotide sequence ID" value="NZ_FOHO01000003.1"/>
</dbReference>
<organism evidence="1 2">
    <name type="scientific">Paracoccus homiensis</name>
    <dbReference type="NCBI Taxonomy" id="364199"/>
    <lineage>
        <taxon>Bacteria</taxon>
        <taxon>Pseudomonadati</taxon>
        <taxon>Pseudomonadota</taxon>
        <taxon>Alphaproteobacteria</taxon>
        <taxon>Rhodobacterales</taxon>
        <taxon>Paracoccaceae</taxon>
        <taxon>Paracoccus</taxon>
    </lineage>
</organism>
<proteinExistence type="predicted"/>
<evidence type="ECO:0000313" key="2">
    <source>
        <dbReference type="Proteomes" id="UP000199180"/>
    </source>
</evidence>
<name>A0A1I0C813_9RHOB</name>
<dbReference type="STRING" id="364199.SAMN04489858_103194"/>